<reference evidence="2" key="1">
    <citation type="journal article" date="2014" name="Science">
        <title>Ancient hybridizations among the ancestral genomes of bread wheat.</title>
        <authorList>
            <consortium name="International Wheat Genome Sequencing Consortium,"/>
            <person name="Marcussen T."/>
            <person name="Sandve S.R."/>
            <person name="Heier L."/>
            <person name="Spannagl M."/>
            <person name="Pfeifer M."/>
            <person name="Jakobsen K.S."/>
            <person name="Wulff B.B."/>
            <person name="Steuernagel B."/>
            <person name="Mayer K.F."/>
            <person name="Olsen O.A."/>
        </authorList>
    </citation>
    <scope>NUCLEOTIDE SEQUENCE [LARGE SCALE GENOMIC DNA]</scope>
    <source>
        <strain evidence="2">cv. AL8/78</strain>
    </source>
</reference>
<dbReference type="AlphaFoldDB" id="A0A453K606"/>
<reference evidence="1" key="3">
    <citation type="journal article" date="2017" name="Nature">
        <title>Genome sequence of the progenitor of the wheat D genome Aegilops tauschii.</title>
        <authorList>
            <person name="Luo M.C."/>
            <person name="Gu Y.Q."/>
            <person name="Puiu D."/>
            <person name="Wang H."/>
            <person name="Twardziok S.O."/>
            <person name="Deal K.R."/>
            <person name="Huo N."/>
            <person name="Zhu T."/>
            <person name="Wang L."/>
            <person name="Wang Y."/>
            <person name="McGuire P.E."/>
            <person name="Liu S."/>
            <person name="Long H."/>
            <person name="Ramasamy R.K."/>
            <person name="Rodriguez J.C."/>
            <person name="Van S.L."/>
            <person name="Yuan L."/>
            <person name="Wang Z."/>
            <person name="Xia Z."/>
            <person name="Xiao L."/>
            <person name="Anderson O.D."/>
            <person name="Ouyang S."/>
            <person name="Liang Y."/>
            <person name="Zimin A.V."/>
            <person name="Pertea G."/>
            <person name="Qi P."/>
            <person name="Bennetzen J.L."/>
            <person name="Dai X."/>
            <person name="Dawson M.W."/>
            <person name="Muller H.G."/>
            <person name="Kugler K."/>
            <person name="Rivarola-Duarte L."/>
            <person name="Spannagl M."/>
            <person name="Mayer K.F.X."/>
            <person name="Lu F.H."/>
            <person name="Bevan M.W."/>
            <person name="Leroy P."/>
            <person name="Li P."/>
            <person name="You F.M."/>
            <person name="Sun Q."/>
            <person name="Liu Z."/>
            <person name="Lyons E."/>
            <person name="Wicker T."/>
            <person name="Salzberg S.L."/>
            <person name="Devos K.M."/>
            <person name="Dvorak J."/>
        </authorList>
    </citation>
    <scope>NUCLEOTIDE SEQUENCE [LARGE SCALE GENOMIC DNA]</scope>
    <source>
        <strain evidence="1">cv. AL8/78</strain>
    </source>
</reference>
<proteinExistence type="predicted"/>
<dbReference type="EnsemblPlants" id="AET5Gv20312500.14">
    <property type="protein sequence ID" value="AET5Gv20312500.14"/>
    <property type="gene ID" value="AET5Gv20312500"/>
</dbReference>
<reference evidence="2" key="2">
    <citation type="journal article" date="2017" name="Nat. Plants">
        <title>The Aegilops tauschii genome reveals multiple impacts of transposons.</title>
        <authorList>
            <person name="Zhao G."/>
            <person name="Zou C."/>
            <person name="Li K."/>
            <person name="Wang K."/>
            <person name="Li T."/>
            <person name="Gao L."/>
            <person name="Zhang X."/>
            <person name="Wang H."/>
            <person name="Yang Z."/>
            <person name="Liu X."/>
            <person name="Jiang W."/>
            <person name="Mao L."/>
            <person name="Kong X."/>
            <person name="Jiao Y."/>
            <person name="Jia J."/>
        </authorList>
    </citation>
    <scope>NUCLEOTIDE SEQUENCE [LARGE SCALE GENOMIC DNA]</scope>
    <source>
        <strain evidence="2">cv. AL8/78</strain>
    </source>
</reference>
<evidence type="ECO:0000313" key="2">
    <source>
        <dbReference type="Proteomes" id="UP000015105"/>
    </source>
</evidence>
<accession>A0A453K606</accession>
<reference evidence="1" key="5">
    <citation type="journal article" date="2021" name="G3 (Bethesda)">
        <title>Aegilops tauschii genome assembly Aet v5.0 features greater sequence contiguity and improved annotation.</title>
        <authorList>
            <person name="Wang L."/>
            <person name="Zhu T."/>
            <person name="Rodriguez J.C."/>
            <person name="Deal K.R."/>
            <person name="Dubcovsky J."/>
            <person name="McGuire P.E."/>
            <person name="Lux T."/>
            <person name="Spannagl M."/>
            <person name="Mayer K.F.X."/>
            <person name="Baldrich P."/>
            <person name="Meyers B.C."/>
            <person name="Huo N."/>
            <person name="Gu Y.Q."/>
            <person name="Zhou H."/>
            <person name="Devos K.M."/>
            <person name="Bennetzen J.L."/>
            <person name="Unver T."/>
            <person name="Budak H."/>
            <person name="Gulick P.J."/>
            <person name="Galiba G."/>
            <person name="Kalapos B."/>
            <person name="Nelson D.R."/>
            <person name="Li P."/>
            <person name="You F.M."/>
            <person name="Luo M.C."/>
            <person name="Dvorak J."/>
        </authorList>
    </citation>
    <scope>NUCLEOTIDE SEQUENCE [LARGE SCALE GENOMIC DNA]</scope>
    <source>
        <strain evidence="1">cv. AL8/78</strain>
    </source>
</reference>
<sequence length="196" mass="21344">TGQASEALSVSLAHVSDRCGQLYSRNNNGSTSALGLLASTYGSSDSEEESNQGKDNQLLETSVSFSSTVQRQRSNSHLYEECCEAKTTTSLLKSIEDNSTTITRCGRDTDINHLAKLREQGTTYDQCSVYVDLANDLTISGVKAYSDTHVTTAKSSIEPDVLTQLKYNNDSCRMHVFCLEHALGTWTQLQEIGGAN</sequence>
<protein>
    <submittedName>
        <fullName evidence="1">Uncharacterized protein</fullName>
    </submittedName>
</protein>
<name>A0A453K606_AEGTS</name>
<keyword evidence="2" id="KW-1185">Reference proteome</keyword>
<dbReference type="Proteomes" id="UP000015105">
    <property type="component" value="Chromosome 5D"/>
</dbReference>
<reference evidence="1" key="4">
    <citation type="submission" date="2019-03" db="UniProtKB">
        <authorList>
            <consortium name="EnsemblPlants"/>
        </authorList>
    </citation>
    <scope>IDENTIFICATION</scope>
</reference>
<dbReference type="Gramene" id="AET5Gv20312500.14">
    <property type="protein sequence ID" value="AET5Gv20312500.14"/>
    <property type="gene ID" value="AET5Gv20312500"/>
</dbReference>
<evidence type="ECO:0000313" key="1">
    <source>
        <dbReference type="EnsemblPlants" id="AET5Gv20312500.14"/>
    </source>
</evidence>
<organism evidence="1 2">
    <name type="scientific">Aegilops tauschii subsp. strangulata</name>
    <name type="common">Goatgrass</name>
    <dbReference type="NCBI Taxonomy" id="200361"/>
    <lineage>
        <taxon>Eukaryota</taxon>
        <taxon>Viridiplantae</taxon>
        <taxon>Streptophyta</taxon>
        <taxon>Embryophyta</taxon>
        <taxon>Tracheophyta</taxon>
        <taxon>Spermatophyta</taxon>
        <taxon>Magnoliopsida</taxon>
        <taxon>Liliopsida</taxon>
        <taxon>Poales</taxon>
        <taxon>Poaceae</taxon>
        <taxon>BOP clade</taxon>
        <taxon>Pooideae</taxon>
        <taxon>Triticodae</taxon>
        <taxon>Triticeae</taxon>
        <taxon>Triticinae</taxon>
        <taxon>Aegilops</taxon>
    </lineage>
</organism>